<sequence length="61" mass="7109">MSGLDYFRQELQTTMMVSLVRECHDEADLMRELEKRIACLKAVLMMRWRVLDQAAFGGLTT</sequence>
<organism evidence="1 2">
    <name type="scientific">Bradyrhizobium iriomotense</name>
    <dbReference type="NCBI Taxonomy" id="441950"/>
    <lineage>
        <taxon>Bacteria</taxon>
        <taxon>Pseudomonadati</taxon>
        <taxon>Pseudomonadota</taxon>
        <taxon>Alphaproteobacteria</taxon>
        <taxon>Hyphomicrobiales</taxon>
        <taxon>Nitrobacteraceae</taxon>
        <taxon>Bradyrhizobium</taxon>
    </lineage>
</organism>
<evidence type="ECO:0000313" key="2">
    <source>
        <dbReference type="Proteomes" id="UP001156905"/>
    </source>
</evidence>
<dbReference type="EMBL" id="BSOW01000077">
    <property type="protein sequence ID" value="GLR92261.1"/>
    <property type="molecule type" value="Genomic_DNA"/>
</dbReference>
<evidence type="ECO:0000313" key="1">
    <source>
        <dbReference type="EMBL" id="GLR92261.1"/>
    </source>
</evidence>
<reference evidence="2" key="1">
    <citation type="journal article" date="2019" name="Int. J. Syst. Evol. Microbiol.">
        <title>The Global Catalogue of Microorganisms (GCM) 10K type strain sequencing project: providing services to taxonomists for standard genome sequencing and annotation.</title>
        <authorList>
            <consortium name="The Broad Institute Genomics Platform"/>
            <consortium name="The Broad Institute Genome Sequencing Center for Infectious Disease"/>
            <person name="Wu L."/>
            <person name="Ma J."/>
        </authorList>
    </citation>
    <scope>NUCLEOTIDE SEQUENCE [LARGE SCALE GENOMIC DNA]</scope>
    <source>
        <strain evidence="2">NBRC 102520</strain>
    </source>
</reference>
<evidence type="ECO:0008006" key="3">
    <source>
        <dbReference type="Google" id="ProtNLM"/>
    </source>
</evidence>
<gene>
    <name evidence="1" type="ORF">GCM10007857_89830</name>
</gene>
<keyword evidence="2" id="KW-1185">Reference proteome</keyword>
<comment type="caution">
    <text evidence="1">The sequence shown here is derived from an EMBL/GenBank/DDBJ whole genome shotgun (WGS) entry which is preliminary data.</text>
</comment>
<name>A0ABQ6BEJ8_9BRAD</name>
<accession>A0ABQ6BEJ8</accession>
<protein>
    <recommendedName>
        <fullName evidence="3">Transposase</fullName>
    </recommendedName>
</protein>
<dbReference type="Proteomes" id="UP001156905">
    <property type="component" value="Unassembled WGS sequence"/>
</dbReference>
<proteinExistence type="predicted"/>